<name>I1TLE5_9CAUD</name>
<organism evidence="1 2">
    <name type="scientific">Bacillus phage PBC1</name>
    <dbReference type="NCBI Taxonomy" id="1161901"/>
    <lineage>
        <taxon>Viruses</taxon>
        <taxon>Duplodnaviria</taxon>
        <taxon>Heunggongvirae</taxon>
        <taxon>Uroviricota</taxon>
        <taxon>Caudoviricetes</taxon>
        <taxon>Gutmannvirinae</taxon>
        <taxon>Pebcunavirus</taxon>
        <taxon>Pebcunavirus PBC1</taxon>
    </lineage>
</organism>
<proteinExistence type="predicted"/>
<dbReference type="OrthoDB" id="27564at10239"/>
<accession>I1TLE5</accession>
<dbReference type="GeneID" id="12980158"/>
<dbReference type="Proteomes" id="UP000002873">
    <property type="component" value="Segment"/>
</dbReference>
<dbReference type="EMBL" id="JQ619704">
    <property type="protein sequence ID" value="AFE86247.1"/>
    <property type="molecule type" value="Genomic_DNA"/>
</dbReference>
<evidence type="ECO:0000313" key="1">
    <source>
        <dbReference type="EMBL" id="AFE86247.1"/>
    </source>
</evidence>
<dbReference type="KEGG" id="vg:12980158"/>
<dbReference type="Pfam" id="PF10665">
    <property type="entry name" value="Minor_capsid_1"/>
    <property type="match status" value="1"/>
</dbReference>
<reference evidence="1 2" key="1">
    <citation type="journal article" date="2012" name="J. Virol.">
        <title>Complete Genome Sequence of Bacillus cereus Bacteriophage PBC1.</title>
        <authorList>
            <person name="Kong M."/>
            <person name="Kim M."/>
            <person name="Ryu S."/>
        </authorList>
    </citation>
    <scope>NUCLEOTIDE SEQUENCE [LARGE SCALE GENOMIC DNA]</scope>
</reference>
<gene>
    <name evidence="1" type="ORF">PBC1_011</name>
</gene>
<sequence>MMKPIPKHLLIHTVQYAEYTGTSGGWGGTGGSYKPAVAYKQVRMEPSTKLLTDSTGNSVSAKAVLFIDMVNSDYNNNIPKEKSKITFEGITFIVGQVDYLYARTLHHLEVYLV</sequence>
<protein>
    <submittedName>
        <fullName evidence="1">Putative minor capsid protein 1</fullName>
    </submittedName>
</protein>
<evidence type="ECO:0000313" key="2">
    <source>
        <dbReference type="Proteomes" id="UP000002873"/>
    </source>
</evidence>
<dbReference type="InterPro" id="IPR019612">
    <property type="entry name" value="Minor_capsid_put"/>
</dbReference>
<keyword evidence="2" id="KW-1185">Reference proteome</keyword>
<dbReference type="RefSeq" id="YP_006383464.1">
    <property type="nucleotide sequence ID" value="NC_017976.1"/>
</dbReference>